<gene>
    <name evidence="1" type="ORF">INT47_000785</name>
</gene>
<dbReference type="EMBL" id="JAEPRD010000001">
    <property type="protein sequence ID" value="KAG2214229.1"/>
    <property type="molecule type" value="Genomic_DNA"/>
</dbReference>
<comment type="caution">
    <text evidence="1">The sequence shown here is derived from an EMBL/GenBank/DDBJ whole genome shotgun (WGS) entry which is preliminary data.</text>
</comment>
<keyword evidence="2" id="KW-1185">Reference proteome</keyword>
<dbReference type="OrthoDB" id="2106152at2759"/>
<proteinExistence type="predicted"/>
<dbReference type="InterPro" id="IPR008775">
    <property type="entry name" value="Phytyl_CoA_dOase-like"/>
</dbReference>
<dbReference type="SUPFAM" id="SSF51197">
    <property type="entry name" value="Clavaminate synthase-like"/>
    <property type="match status" value="1"/>
</dbReference>
<dbReference type="Gene3D" id="2.60.120.620">
    <property type="entry name" value="q2cbj1_9rhob like domain"/>
    <property type="match status" value="1"/>
</dbReference>
<evidence type="ECO:0008006" key="3">
    <source>
        <dbReference type="Google" id="ProtNLM"/>
    </source>
</evidence>
<evidence type="ECO:0000313" key="2">
    <source>
        <dbReference type="Proteomes" id="UP000603453"/>
    </source>
</evidence>
<reference evidence="1" key="1">
    <citation type="submission" date="2020-12" db="EMBL/GenBank/DDBJ databases">
        <title>Metabolic potential, ecology and presence of endohyphal bacteria is reflected in genomic diversity of Mucoromycotina.</title>
        <authorList>
            <person name="Muszewska A."/>
            <person name="Okrasinska A."/>
            <person name="Steczkiewicz K."/>
            <person name="Drgas O."/>
            <person name="Orlowska M."/>
            <person name="Perlinska-Lenart U."/>
            <person name="Aleksandrzak-Piekarczyk T."/>
            <person name="Szatraj K."/>
            <person name="Zielenkiewicz U."/>
            <person name="Pilsyk S."/>
            <person name="Malc E."/>
            <person name="Mieczkowski P."/>
            <person name="Kruszewska J.S."/>
            <person name="Biernat P."/>
            <person name="Pawlowska J."/>
        </authorList>
    </citation>
    <scope>NUCLEOTIDE SEQUENCE</scope>
    <source>
        <strain evidence="1">WA0000017839</strain>
    </source>
</reference>
<sequence>MVTDINNVPIGEALEKNGYVVIDGLIPIDSFQKLTDACDRVVDRARRGDWKYRRLVGTQFPPWTEGTDVWGVQHLMHPELKESVFAEWYGSSQLSEAVCQLLGTKPEELQLELFNLLINPQESDFDLTWHRDTVPAEASEEEEAKILTVSHYGAQWNTALYQDECLYVVPQSHRRLRTERERDITINDPKSHDMPNMLKVVLKPGQTVFYDNNILHRAAYSKANKRATLHGCMGTITGGDHRAASIFQHGLDWMNTPEFKNSLPPSLDQSYKNTLAMAESAGLSQMTASPIH</sequence>
<organism evidence="1 2">
    <name type="scientific">Mucor saturninus</name>
    <dbReference type="NCBI Taxonomy" id="64648"/>
    <lineage>
        <taxon>Eukaryota</taxon>
        <taxon>Fungi</taxon>
        <taxon>Fungi incertae sedis</taxon>
        <taxon>Mucoromycota</taxon>
        <taxon>Mucoromycotina</taxon>
        <taxon>Mucoromycetes</taxon>
        <taxon>Mucorales</taxon>
        <taxon>Mucorineae</taxon>
        <taxon>Mucoraceae</taxon>
        <taxon>Mucor</taxon>
    </lineage>
</organism>
<dbReference type="Pfam" id="PF05721">
    <property type="entry name" value="PhyH"/>
    <property type="match status" value="1"/>
</dbReference>
<name>A0A8H7RMH6_9FUNG</name>
<dbReference type="Proteomes" id="UP000603453">
    <property type="component" value="Unassembled WGS sequence"/>
</dbReference>
<evidence type="ECO:0000313" key="1">
    <source>
        <dbReference type="EMBL" id="KAG2214229.1"/>
    </source>
</evidence>
<dbReference type="PANTHER" id="PTHR40470">
    <property type="entry name" value="PHYTANOYL-COA DIOXYGENASE FAMILY PROTEIN (AFU_ORTHOLOGUE AFUA_2G15850)"/>
    <property type="match status" value="1"/>
</dbReference>
<dbReference type="PANTHER" id="PTHR40470:SF1">
    <property type="entry name" value="PHYTANOYL-COA DIOXYGENASE FAMILY PROTEIN (AFU_ORTHOLOGUE AFUA_2G15850)"/>
    <property type="match status" value="1"/>
</dbReference>
<protein>
    <recommendedName>
        <fullName evidence="3">Phytanoyl-CoA dioxygenase</fullName>
    </recommendedName>
</protein>
<dbReference type="AlphaFoldDB" id="A0A8H7RMH6"/>
<accession>A0A8H7RMH6</accession>